<dbReference type="EMBL" id="OX395132">
    <property type="protein sequence ID" value="CAI5778753.1"/>
    <property type="molecule type" value="Genomic_DNA"/>
</dbReference>
<sequence length="205" mass="22352">MALGKLSEQLSFGSTPWMRPTLSSLLFSHWLDACGKRTGQIRTQALSLLAASRNGYLEAYTVPNCGDRAELSWLVVTDGLLCPILFGSRLTWWHPCLLGEGVPQVNCALYEEGLSLVCPESSQMPRLVQDTDPDFKEPRRVSCSRLALMTSTHPVLMSFTSSPLSALPVLLLRVPQRRQSGGGGVGGGPEPARALWPRATRKEGC</sequence>
<evidence type="ECO:0000313" key="2">
    <source>
        <dbReference type="EMBL" id="CAI5778753.1"/>
    </source>
</evidence>
<protein>
    <submittedName>
        <fullName evidence="2">Uncharacterized protein</fullName>
    </submittedName>
</protein>
<feature type="compositionally biased region" description="Gly residues" evidence="1">
    <location>
        <begin position="180"/>
        <end position="189"/>
    </location>
</feature>
<evidence type="ECO:0000256" key="1">
    <source>
        <dbReference type="SAM" id="MobiDB-lite"/>
    </source>
</evidence>
<proteinExistence type="predicted"/>
<feature type="region of interest" description="Disordered" evidence="1">
    <location>
        <begin position="179"/>
        <end position="205"/>
    </location>
</feature>
<organism evidence="2 3">
    <name type="scientific">Podarcis lilfordi</name>
    <name type="common">Lilford's wall lizard</name>
    <dbReference type="NCBI Taxonomy" id="74358"/>
    <lineage>
        <taxon>Eukaryota</taxon>
        <taxon>Metazoa</taxon>
        <taxon>Chordata</taxon>
        <taxon>Craniata</taxon>
        <taxon>Vertebrata</taxon>
        <taxon>Euteleostomi</taxon>
        <taxon>Lepidosauria</taxon>
        <taxon>Squamata</taxon>
        <taxon>Bifurcata</taxon>
        <taxon>Unidentata</taxon>
        <taxon>Episquamata</taxon>
        <taxon>Laterata</taxon>
        <taxon>Lacertibaenia</taxon>
        <taxon>Lacertidae</taxon>
        <taxon>Podarcis</taxon>
    </lineage>
</organism>
<gene>
    <name evidence="2" type="ORF">PODLI_1B031514</name>
</gene>
<name>A0AA35KK20_9SAUR</name>
<accession>A0AA35KK20</accession>
<dbReference type="AlphaFoldDB" id="A0AA35KK20"/>
<keyword evidence="3" id="KW-1185">Reference proteome</keyword>
<dbReference type="Proteomes" id="UP001178461">
    <property type="component" value="Chromosome 7"/>
</dbReference>
<evidence type="ECO:0000313" key="3">
    <source>
        <dbReference type="Proteomes" id="UP001178461"/>
    </source>
</evidence>
<reference evidence="2" key="1">
    <citation type="submission" date="2022-12" db="EMBL/GenBank/DDBJ databases">
        <authorList>
            <person name="Alioto T."/>
            <person name="Alioto T."/>
            <person name="Gomez Garrido J."/>
        </authorList>
    </citation>
    <scope>NUCLEOTIDE SEQUENCE</scope>
</reference>